<reference evidence="3" key="1">
    <citation type="submission" date="2020-05" db="EMBL/GenBank/DDBJ databases">
        <title>Genomic Encyclopedia of Type Strains, Phase IV (KMG-V): Genome sequencing to study the core and pangenomes of soil and plant-associated prokaryotes.</title>
        <authorList>
            <person name="Whitman W."/>
        </authorList>
    </citation>
    <scope>NUCLEOTIDE SEQUENCE</scope>
    <source>
        <strain evidence="3">16F</strain>
    </source>
</reference>
<evidence type="ECO:0000256" key="1">
    <source>
        <dbReference type="SAM" id="Coils"/>
    </source>
</evidence>
<evidence type="ECO:0000313" key="3">
    <source>
        <dbReference type="EMBL" id="NRS93557.1"/>
    </source>
</evidence>
<comment type="caution">
    <text evidence="3">The sequence shown here is derived from an EMBL/GenBank/DDBJ whole genome shotgun (WGS) entry which is preliminary data.</text>
</comment>
<sequence>MNILTVLTAIAEIDPIQAQPAPSSNFSIGNILIGAVIGAAIGIILYKKFIGGNSQNKNINQQIEDLQNENKRITTNATKLEMQLKEKSVDFKHQRDGLRNNEERYIDLQEEFEDLKKKALSIQSENDNLKFDLVGYKKNYPILESTINELKAELQQLKK</sequence>
<dbReference type="EMBL" id="JABSNO010000023">
    <property type="protein sequence ID" value="NRS93557.1"/>
    <property type="molecule type" value="Genomic_DNA"/>
</dbReference>
<proteinExistence type="predicted"/>
<keyword evidence="2" id="KW-1133">Transmembrane helix</keyword>
<gene>
    <name evidence="3" type="ORF">HNQ03_002648</name>
</gene>
<feature type="transmembrane region" description="Helical" evidence="2">
    <location>
        <begin position="28"/>
        <end position="46"/>
    </location>
</feature>
<evidence type="ECO:0000313" key="4">
    <source>
        <dbReference type="Proteomes" id="UP000610746"/>
    </source>
</evidence>
<dbReference type="AlphaFoldDB" id="A0A8J8K9X5"/>
<dbReference type="RefSeq" id="WP_173780112.1">
    <property type="nucleotide sequence ID" value="NZ_JABSNO010000023.1"/>
</dbReference>
<protein>
    <submittedName>
        <fullName evidence="3">Uncharacterized protein HemX</fullName>
    </submittedName>
</protein>
<feature type="coiled-coil region" evidence="1">
    <location>
        <begin position="56"/>
        <end position="125"/>
    </location>
</feature>
<accession>A0A8J8K9X5</accession>
<keyword evidence="2" id="KW-0472">Membrane</keyword>
<name>A0A8J8K9X5_9FLAO</name>
<organism evidence="3 4">
    <name type="scientific">Frigoriflavimonas asaccharolytica</name>
    <dbReference type="NCBI Taxonomy" id="2735899"/>
    <lineage>
        <taxon>Bacteria</taxon>
        <taxon>Pseudomonadati</taxon>
        <taxon>Bacteroidota</taxon>
        <taxon>Flavobacteriia</taxon>
        <taxon>Flavobacteriales</taxon>
        <taxon>Weeksellaceae</taxon>
        <taxon>Frigoriflavimonas</taxon>
    </lineage>
</organism>
<keyword evidence="2" id="KW-0812">Transmembrane</keyword>
<dbReference type="Proteomes" id="UP000610746">
    <property type="component" value="Unassembled WGS sequence"/>
</dbReference>
<dbReference type="Gene3D" id="1.10.287.1490">
    <property type="match status" value="1"/>
</dbReference>
<keyword evidence="1" id="KW-0175">Coiled coil</keyword>
<evidence type="ECO:0000256" key="2">
    <source>
        <dbReference type="SAM" id="Phobius"/>
    </source>
</evidence>
<keyword evidence="4" id="KW-1185">Reference proteome</keyword>